<dbReference type="Proteomes" id="UP001187315">
    <property type="component" value="Unassembled WGS sequence"/>
</dbReference>
<dbReference type="SUPFAM" id="SSF54117">
    <property type="entry name" value="Interleukin 8-like chemokines"/>
    <property type="match status" value="1"/>
</dbReference>
<evidence type="ECO:0000256" key="4">
    <source>
        <dbReference type="ARBA" id="ARBA00022525"/>
    </source>
</evidence>
<comment type="caution">
    <text evidence="8">The sequence shown here is derived from an EMBL/GenBank/DDBJ whole genome shotgun (WGS) entry which is preliminary data.</text>
</comment>
<feature type="domain" description="Chemokine interleukin-8-like" evidence="7">
    <location>
        <begin position="24"/>
        <end position="85"/>
    </location>
</feature>
<evidence type="ECO:0000313" key="9">
    <source>
        <dbReference type="Proteomes" id="UP001187315"/>
    </source>
</evidence>
<accession>A0AA88LS68</accession>
<dbReference type="GO" id="GO:0042056">
    <property type="term" value="F:chemoattractant activity"/>
    <property type="evidence" value="ECO:0007669"/>
    <property type="project" value="UniProtKB-ARBA"/>
</dbReference>
<gene>
    <name evidence="8" type="ORF">Q7C36_019603</name>
</gene>
<dbReference type="InterPro" id="IPR001089">
    <property type="entry name" value="Chemokine_CXC"/>
</dbReference>
<organism evidence="8 9">
    <name type="scientific">Tachysurus vachellii</name>
    <name type="common">Darkbarbel catfish</name>
    <name type="synonym">Pelteobagrus vachellii</name>
    <dbReference type="NCBI Taxonomy" id="175792"/>
    <lineage>
        <taxon>Eukaryota</taxon>
        <taxon>Metazoa</taxon>
        <taxon>Chordata</taxon>
        <taxon>Craniata</taxon>
        <taxon>Vertebrata</taxon>
        <taxon>Euteleostomi</taxon>
        <taxon>Actinopterygii</taxon>
        <taxon>Neopterygii</taxon>
        <taxon>Teleostei</taxon>
        <taxon>Ostariophysi</taxon>
        <taxon>Siluriformes</taxon>
        <taxon>Bagridae</taxon>
        <taxon>Tachysurus</taxon>
    </lineage>
</organism>
<dbReference type="PRINTS" id="PR00436">
    <property type="entry name" value="INTERLEUKIN8"/>
</dbReference>
<evidence type="ECO:0000259" key="7">
    <source>
        <dbReference type="SMART" id="SM00199"/>
    </source>
</evidence>
<dbReference type="GO" id="GO:0008009">
    <property type="term" value="F:chemokine activity"/>
    <property type="evidence" value="ECO:0007669"/>
    <property type="project" value="InterPro"/>
</dbReference>
<comment type="similarity">
    <text evidence="2">Belongs to the intercrine alpha (chemokine CxC) family.</text>
</comment>
<dbReference type="CDD" id="cd00273">
    <property type="entry name" value="Chemokine_CXC"/>
    <property type="match status" value="1"/>
</dbReference>
<evidence type="ECO:0000256" key="1">
    <source>
        <dbReference type="ARBA" id="ARBA00004613"/>
    </source>
</evidence>
<dbReference type="InterPro" id="IPR001811">
    <property type="entry name" value="Chemokine_IL8-like_dom"/>
</dbReference>
<keyword evidence="6" id="KW-0732">Signal</keyword>
<keyword evidence="4" id="KW-0964">Secreted</keyword>
<dbReference type="PANTHER" id="PTHR12015">
    <property type="entry name" value="SMALL INDUCIBLE CYTOKINE A"/>
    <property type="match status" value="1"/>
</dbReference>
<dbReference type="Gene3D" id="2.40.50.40">
    <property type="match status" value="1"/>
</dbReference>
<reference evidence="8" key="1">
    <citation type="submission" date="2023-08" db="EMBL/GenBank/DDBJ databases">
        <title>Pelteobagrus vachellii genome.</title>
        <authorList>
            <person name="Liu H."/>
        </authorList>
    </citation>
    <scope>NUCLEOTIDE SEQUENCE</scope>
    <source>
        <strain evidence="8">PRFRI_2022a</strain>
        <tissue evidence="8">Muscle</tissue>
    </source>
</reference>
<dbReference type="PANTHER" id="PTHR12015:SF198">
    <property type="entry name" value="PLATELET BASIC PROTEIN"/>
    <property type="match status" value="1"/>
</dbReference>
<name>A0AA88LS68_TACVA</name>
<dbReference type="GO" id="GO:0006955">
    <property type="term" value="P:immune response"/>
    <property type="evidence" value="ECO:0007669"/>
    <property type="project" value="InterPro"/>
</dbReference>
<dbReference type="AlphaFoldDB" id="A0AA88LS68"/>
<dbReference type="SMART" id="SM00199">
    <property type="entry name" value="SCY"/>
    <property type="match status" value="1"/>
</dbReference>
<protein>
    <recommendedName>
        <fullName evidence="7">Chemokine interleukin-8-like domain-containing protein</fullName>
    </recommendedName>
</protein>
<dbReference type="InterPro" id="IPR039809">
    <property type="entry name" value="Chemokine_b/g/d"/>
</dbReference>
<evidence type="ECO:0000256" key="5">
    <source>
        <dbReference type="ARBA" id="ARBA00054901"/>
    </source>
</evidence>
<keyword evidence="3" id="KW-0202">Cytokine</keyword>
<dbReference type="InterPro" id="IPR033899">
    <property type="entry name" value="CXC_Chemokine_domain"/>
</dbReference>
<feature type="chain" id="PRO_5041735990" description="Chemokine interleukin-8-like domain-containing protein" evidence="6">
    <location>
        <begin position="21"/>
        <end position="91"/>
    </location>
</feature>
<comment type="subcellular location">
    <subcellularLocation>
        <location evidence="1">Secreted</location>
    </subcellularLocation>
</comment>
<dbReference type="GO" id="GO:0006952">
    <property type="term" value="P:defense response"/>
    <property type="evidence" value="ECO:0007669"/>
    <property type="project" value="InterPro"/>
</dbReference>
<evidence type="ECO:0000313" key="8">
    <source>
        <dbReference type="EMBL" id="KAK2823003.1"/>
    </source>
</evidence>
<keyword evidence="9" id="KW-1185">Reference proteome</keyword>
<feature type="signal peptide" evidence="6">
    <location>
        <begin position="1"/>
        <end position="20"/>
    </location>
</feature>
<dbReference type="GO" id="GO:0005615">
    <property type="term" value="C:extracellular space"/>
    <property type="evidence" value="ECO:0007669"/>
    <property type="project" value="UniProtKB-KW"/>
</dbReference>
<proteinExistence type="inferred from homology"/>
<dbReference type="FunFam" id="2.40.50.40:FF:000004">
    <property type="entry name" value="C-X-C motif chemokine"/>
    <property type="match status" value="1"/>
</dbReference>
<sequence>MNCRTVSVFMVLTFITLTAGVSVEPRCRCSGVESRRVGKMIKSVEVFPPSPHCTHTEIIATLKGNGQQICLNTKAPWVIQVIEKIIANHSP</sequence>
<evidence type="ECO:0000256" key="6">
    <source>
        <dbReference type="SAM" id="SignalP"/>
    </source>
</evidence>
<dbReference type="InterPro" id="IPR036048">
    <property type="entry name" value="Interleukin_8-like_sf"/>
</dbReference>
<dbReference type="EMBL" id="JAVHJS010000021">
    <property type="protein sequence ID" value="KAK2823003.1"/>
    <property type="molecule type" value="Genomic_DNA"/>
</dbReference>
<comment type="function">
    <text evidence="5">Ligand for cxcr3.2. Chemotactic for macrophages.</text>
</comment>
<dbReference type="Pfam" id="PF00048">
    <property type="entry name" value="IL8"/>
    <property type="match status" value="1"/>
</dbReference>
<evidence type="ECO:0000256" key="2">
    <source>
        <dbReference type="ARBA" id="ARBA00010665"/>
    </source>
</evidence>
<evidence type="ECO:0000256" key="3">
    <source>
        <dbReference type="ARBA" id="ARBA00022514"/>
    </source>
</evidence>
<dbReference type="PRINTS" id="PR00437">
    <property type="entry name" value="SMALLCYTKCXC"/>
</dbReference>